<name>K6Y816_9ALTE</name>
<dbReference type="Pfam" id="PF07277">
    <property type="entry name" value="SapC"/>
    <property type="match status" value="1"/>
</dbReference>
<sequence>MATTVLLNSIDHQDVKIITERSQQYGDNLWYSLTFPAEFRSVQAYYPIFFNKDVNTGEFFSVAIFGFQDKENLFLTDNKWDAPYIPLSVTRQPFLIGVQKTNEDGEDKEQRVLHIDMDHPRVNQQQGHALFLEFGGNTPYLDSVADMLEAIHHGMVDSKIFINLLVEHKLLEPFTLEIELNDKTQNQMLGFYVISEDKVAELSADTLAILHARGYLQAIYMAIASQSNVRGLLNRKNIQLGL</sequence>
<evidence type="ECO:0000313" key="1">
    <source>
        <dbReference type="EMBL" id="GAC28899.1"/>
    </source>
</evidence>
<dbReference type="Proteomes" id="UP000006251">
    <property type="component" value="Unassembled WGS sequence"/>
</dbReference>
<protein>
    <submittedName>
        <fullName evidence="1">SapC family protein</fullName>
    </submittedName>
</protein>
<comment type="caution">
    <text evidence="1">The sequence shown here is derived from an EMBL/GenBank/DDBJ whole genome shotgun (WGS) entry which is preliminary data.</text>
</comment>
<dbReference type="RefSeq" id="WP_006011332.1">
    <property type="nucleotide sequence ID" value="NZ_AUAV01000015.1"/>
</dbReference>
<reference evidence="2" key="1">
    <citation type="journal article" date="2014" name="Environ. Microbiol.">
        <title>Comparative genomics of the marine bacterial genus Glaciecola reveals the high degree of genomic diversity and genomic characteristic for cold adaptation.</title>
        <authorList>
            <person name="Qin Q.L."/>
            <person name="Xie B.B."/>
            <person name="Yu Y."/>
            <person name="Shu Y.L."/>
            <person name="Rong J.C."/>
            <person name="Zhang Y.J."/>
            <person name="Zhao D.L."/>
            <person name="Chen X.L."/>
            <person name="Zhang X.Y."/>
            <person name="Chen B."/>
            <person name="Zhou B.C."/>
            <person name="Zhang Y.Z."/>
        </authorList>
    </citation>
    <scope>NUCLEOTIDE SEQUENCE [LARGE SCALE GENOMIC DNA]</scope>
    <source>
        <strain evidence="2">ACAM 615</strain>
    </source>
</reference>
<dbReference type="AlphaFoldDB" id="K6Y816"/>
<organism evidence="1 2">
    <name type="scientific">Brumicola pallidula DSM 14239 = ACAM 615</name>
    <dbReference type="NCBI Taxonomy" id="1121922"/>
    <lineage>
        <taxon>Bacteria</taxon>
        <taxon>Pseudomonadati</taxon>
        <taxon>Pseudomonadota</taxon>
        <taxon>Gammaproteobacteria</taxon>
        <taxon>Alteromonadales</taxon>
        <taxon>Alteromonadaceae</taxon>
        <taxon>Brumicola</taxon>
    </lineage>
</organism>
<accession>K6Y816</accession>
<dbReference type="STRING" id="1121922.GCA_000428905_02921"/>
<dbReference type="InterPro" id="IPR010836">
    <property type="entry name" value="SapC"/>
</dbReference>
<gene>
    <name evidence="1" type="ORF">GPAL_2038</name>
</gene>
<dbReference type="OrthoDB" id="8888710at2"/>
<evidence type="ECO:0000313" key="2">
    <source>
        <dbReference type="Proteomes" id="UP000006251"/>
    </source>
</evidence>
<keyword evidence="2" id="KW-1185">Reference proteome</keyword>
<dbReference type="EMBL" id="BAEQ01000035">
    <property type="protein sequence ID" value="GAC28899.1"/>
    <property type="molecule type" value="Genomic_DNA"/>
</dbReference>
<proteinExistence type="predicted"/>